<organism evidence="2 3">
    <name type="scientific">Prunus dulcis</name>
    <name type="common">Almond</name>
    <name type="synonym">Amygdalus dulcis</name>
    <dbReference type="NCBI Taxonomy" id="3755"/>
    <lineage>
        <taxon>Eukaryota</taxon>
        <taxon>Viridiplantae</taxon>
        <taxon>Streptophyta</taxon>
        <taxon>Embryophyta</taxon>
        <taxon>Tracheophyta</taxon>
        <taxon>Spermatophyta</taxon>
        <taxon>Magnoliopsida</taxon>
        <taxon>eudicotyledons</taxon>
        <taxon>Gunneridae</taxon>
        <taxon>Pentapetalae</taxon>
        <taxon>rosids</taxon>
        <taxon>fabids</taxon>
        <taxon>Rosales</taxon>
        <taxon>Rosaceae</taxon>
        <taxon>Amygdaloideae</taxon>
        <taxon>Amygdaleae</taxon>
        <taxon>Prunus</taxon>
    </lineage>
</organism>
<dbReference type="GO" id="GO:0004568">
    <property type="term" value="F:chitinase activity"/>
    <property type="evidence" value="ECO:0007669"/>
    <property type="project" value="TreeGrafter"/>
</dbReference>
<evidence type="ECO:0000313" key="2">
    <source>
        <dbReference type="EMBL" id="VVA25121.1"/>
    </source>
</evidence>
<dbReference type="InterPro" id="IPR029070">
    <property type="entry name" value="Chitinase_insertion_sf"/>
</dbReference>
<sequence length="206" mass="22897">MASQPSSRKTFIDSSIKISRSYNFHGLNIDWEFPATANFGTLLAEWRGGSIKNNLDWINMMSYSFFAPGWSPNVTRPPDSLYNPISPISGDSGITAWLQAAEGMAVPPDRSAGYNLIKAYITENGAPTVFNSTLVMDYSYTGKTWIGYDDTQSITTEVSYPKEKGLVGYFAWNVGIDVNWTVSQAGMYGIDNNPFHVLVFVYIVDH</sequence>
<evidence type="ECO:0000259" key="1">
    <source>
        <dbReference type="PROSITE" id="PS51910"/>
    </source>
</evidence>
<dbReference type="GO" id="GO:0005975">
    <property type="term" value="P:carbohydrate metabolic process"/>
    <property type="evidence" value="ECO:0007669"/>
    <property type="project" value="InterPro"/>
</dbReference>
<dbReference type="SUPFAM" id="SSF51445">
    <property type="entry name" value="(Trans)glycosidases"/>
    <property type="match status" value="1"/>
</dbReference>
<dbReference type="Proteomes" id="UP000327085">
    <property type="component" value="Chromosome 7"/>
</dbReference>
<dbReference type="InterPro" id="IPR050314">
    <property type="entry name" value="Glycosyl_Hydrlase_18"/>
</dbReference>
<dbReference type="InParanoid" id="A0A5E4FET4"/>
<dbReference type="Pfam" id="PF00704">
    <property type="entry name" value="Glyco_hydro_18"/>
    <property type="match status" value="2"/>
</dbReference>
<dbReference type="OMA" id="TTEVSYP"/>
<dbReference type="Gene3D" id="3.20.20.80">
    <property type="entry name" value="Glycosidases"/>
    <property type="match status" value="3"/>
</dbReference>
<protein>
    <submittedName>
        <fullName evidence="2">PREDICTED: chitotriosidase-1</fullName>
    </submittedName>
</protein>
<dbReference type="SMART" id="SM00636">
    <property type="entry name" value="Glyco_18"/>
    <property type="match status" value="1"/>
</dbReference>
<proteinExistence type="predicted"/>
<dbReference type="Gene3D" id="3.10.50.10">
    <property type="match status" value="1"/>
</dbReference>
<dbReference type="GO" id="GO:0008061">
    <property type="term" value="F:chitin binding"/>
    <property type="evidence" value="ECO:0007669"/>
    <property type="project" value="InterPro"/>
</dbReference>
<dbReference type="SUPFAM" id="SSF54556">
    <property type="entry name" value="Chitinase insertion domain"/>
    <property type="match status" value="1"/>
</dbReference>
<dbReference type="PANTHER" id="PTHR11177:SF383">
    <property type="entry name" value="GLYCOSYL HYDROLASE FAMILY PROTEIN WITH CHITINASE INSERTION DOMAIN-CONTAINING PROTEIN"/>
    <property type="match status" value="1"/>
</dbReference>
<dbReference type="Gramene" id="VVA25121">
    <property type="protein sequence ID" value="VVA25121"/>
    <property type="gene ID" value="Prudul26B012492"/>
</dbReference>
<name>A0A5E4FET4_PRUDU</name>
<dbReference type="PROSITE" id="PS51910">
    <property type="entry name" value="GH18_2"/>
    <property type="match status" value="1"/>
</dbReference>
<accession>A0A5E4FET4</accession>
<reference evidence="3" key="1">
    <citation type="journal article" date="2020" name="Plant J.">
        <title>Transposons played a major role in the diversification between the closely related almond and peach genomes: results from the almond genome sequence.</title>
        <authorList>
            <person name="Alioto T."/>
            <person name="Alexiou K.G."/>
            <person name="Bardil A."/>
            <person name="Barteri F."/>
            <person name="Castanera R."/>
            <person name="Cruz F."/>
            <person name="Dhingra A."/>
            <person name="Duval H."/>
            <person name="Fernandez I Marti A."/>
            <person name="Frias L."/>
            <person name="Galan B."/>
            <person name="Garcia J.L."/>
            <person name="Howad W."/>
            <person name="Gomez-Garrido J."/>
            <person name="Gut M."/>
            <person name="Julca I."/>
            <person name="Morata J."/>
            <person name="Puigdomenech P."/>
            <person name="Ribeca P."/>
            <person name="Rubio Cabetas M.J."/>
            <person name="Vlasova A."/>
            <person name="Wirthensohn M."/>
            <person name="Garcia-Mas J."/>
            <person name="Gabaldon T."/>
            <person name="Casacuberta J.M."/>
            <person name="Arus P."/>
        </authorList>
    </citation>
    <scope>NUCLEOTIDE SEQUENCE [LARGE SCALE GENOMIC DNA]</scope>
    <source>
        <strain evidence="3">cv. Texas</strain>
    </source>
</reference>
<dbReference type="InterPro" id="IPR017853">
    <property type="entry name" value="GH"/>
</dbReference>
<dbReference type="PANTHER" id="PTHR11177">
    <property type="entry name" value="CHITINASE"/>
    <property type="match status" value="1"/>
</dbReference>
<evidence type="ECO:0000313" key="3">
    <source>
        <dbReference type="Proteomes" id="UP000327085"/>
    </source>
</evidence>
<dbReference type="EMBL" id="CABIKO010000090">
    <property type="protein sequence ID" value="VVA25121.1"/>
    <property type="molecule type" value="Genomic_DNA"/>
</dbReference>
<dbReference type="InterPro" id="IPR001223">
    <property type="entry name" value="Glyco_hydro18_cat"/>
</dbReference>
<dbReference type="GO" id="GO:0005576">
    <property type="term" value="C:extracellular region"/>
    <property type="evidence" value="ECO:0007669"/>
    <property type="project" value="TreeGrafter"/>
</dbReference>
<dbReference type="InterPro" id="IPR011583">
    <property type="entry name" value="Chitinase_II/V-like_cat"/>
</dbReference>
<dbReference type="GO" id="GO:0006032">
    <property type="term" value="P:chitin catabolic process"/>
    <property type="evidence" value="ECO:0007669"/>
    <property type="project" value="TreeGrafter"/>
</dbReference>
<feature type="domain" description="GH18" evidence="1">
    <location>
        <begin position="1"/>
        <end position="193"/>
    </location>
</feature>
<gene>
    <name evidence="2" type="ORF">ALMOND_2B012492</name>
</gene>
<dbReference type="AlphaFoldDB" id="A0A5E4FET4"/>